<name>A0AAD7NVZ6_9AGAR</name>
<dbReference type="AlphaFoldDB" id="A0AAD7NVZ6"/>
<comment type="caution">
    <text evidence="3">The sequence shown here is derived from an EMBL/GenBank/DDBJ whole genome shotgun (WGS) entry which is preliminary data.</text>
</comment>
<proteinExistence type="predicted"/>
<protein>
    <recommendedName>
        <fullName evidence="2">DUF6533 domain-containing protein</fullName>
    </recommendedName>
</protein>
<accession>A0AAD7NVZ6</accession>
<keyword evidence="4" id="KW-1185">Reference proteome</keyword>
<sequence length="308" mass="34088">MGFSSADLALTIDTIRATRNGYLAVNWLISYEWLATLPEEVELIYPSRWNSIKAAYLLCRYYPLLVWPLIVFGYVANHSAQTCAKWTHIISAAQLPMQILAPGVMLMRAYAFTGRSVRVLVFLLSFYTALVGIAVWFFCFSIVPLSSITFEDLGGTGCFPDYTRHGGTGRLVLTIGASAGMDLISLLFIAIYCVRARSARGSLGRTLIHQGVGAFAVVLIIHGGALGLYLSPPHGGFGIPYILVVPNLIACRLILNLRRKARPTETEIRRQNSILVEKAFESPDLWVIDQDPQLPSDRQCERQHAGHS</sequence>
<keyword evidence="1" id="KW-0472">Membrane</keyword>
<feature type="transmembrane region" description="Helical" evidence="1">
    <location>
        <begin position="171"/>
        <end position="194"/>
    </location>
</feature>
<feature type="transmembrane region" description="Helical" evidence="1">
    <location>
        <begin position="206"/>
        <end position="230"/>
    </location>
</feature>
<evidence type="ECO:0000313" key="3">
    <source>
        <dbReference type="EMBL" id="KAJ7777372.1"/>
    </source>
</evidence>
<keyword evidence="1" id="KW-1133">Transmembrane helix</keyword>
<evidence type="ECO:0000256" key="1">
    <source>
        <dbReference type="SAM" id="Phobius"/>
    </source>
</evidence>
<evidence type="ECO:0000313" key="4">
    <source>
        <dbReference type="Proteomes" id="UP001215598"/>
    </source>
</evidence>
<reference evidence="3" key="1">
    <citation type="submission" date="2023-03" db="EMBL/GenBank/DDBJ databases">
        <title>Massive genome expansion in bonnet fungi (Mycena s.s.) driven by repeated elements and novel gene families across ecological guilds.</title>
        <authorList>
            <consortium name="Lawrence Berkeley National Laboratory"/>
            <person name="Harder C.B."/>
            <person name="Miyauchi S."/>
            <person name="Viragh M."/>
            <person name="Kuo A."/>
            <person name="Thoen E."/>
            <person name="Andreopoulos B."/>
            <person name="Lu D."/>
            <person name="Skrede I."/>
            <person name="Drula E."/>
            <person name="Henrissat B."/>
            <person name="Morin E."/>
            <person name="Kohler A."/>
            <person name="Barry K."/>
            <person name="LaButti K."/>
            <person name="Morin E."/>
            <person name="Salamov A."/>
            <person name="Lipzen A."/>
            <person name="Mereny Z."/>
            <person name="Hegedus B."/>
            <person name="Baldrian P."/>
            <person name="Stursova M."/>
            <person name="Weitz H."/>
            <person name="Taylor A."/>
            <person name="Grigoriev I.V."/>
            <person name="Nagy L.G."/>
            <person name="Martin F."/>
            <person name="Kauserud H."/>
        </authorList>
    </citation>
    <scope>NUCLEOTIDE SEQUENCE</scope>
    <source>
        <strain evidence="3">CBHHK182m</strain>
    </source>
</reference>
<dbReference type="InterPro" id="IPR045340">
    <property type="entry name" value="DUF6533"/>
</dbReference>
<keyword evidence="1" id="KW-0812">Transmembrane</keyword>
<feature type="transmembrane region" description="Helical" evidence="1">
    <location>
        <begin position="88"/>
        <end position="107"/>
    </location>
</feature>
<feature type="transmembrane region" description="Helical" evidence="1">
    <location>
        <begin position="54"/>
        <end position="76"/>
    </location>
</feature>
<dbReference type="Proteomes" id="UP001215598">
    <property type="component" value="Unassembled WGS sequence"/>
</dbReference>
<feature type="domain" description="DUF6533" evidence="2">
    <location>
        <begin position="28"/>
        <end position="65"/>
    </location>
</feature>
<dbReference type="Pfam" id="PF20151">
    <property type="entry name" value="DUF6533"/>
    <property type="match status" value="1"/>
</dbReference>
<dbReference type="EMBL" id="JARKIB010000008">
    <property type="protein sequence ID" value="KAJ7777372.1"/>
    <property type="molecule type" value="Genomic_DNA"/>
</dbReference>
<feature type="transmembrane region" description="Helical" evidence="1">
    <location>
        <begin position="236"/>
        <end position="255"/>
    </location>
</feature>
<organism evidence="3 4">
    <name type="scientific">Mycena metata</name>
    <dbReference type="NCBI Taxonomy" id="1033252"/>
    <lineage>
        <taxon>Eukaryota</taxon>
        <taxon>Fungi</taxon>
        <taxon>Dikarya</taxon>
        <taxon>Basidiomycota</taxon>
        <taxon>Agaricomycotina</taxon>
        <taxon>Agaricomycetes</taxon>
        <taxon>Agaricomycetidae</taxon>
        <taxon>Agaricales</taxon>
        <taxon>Marasmiineae</taxon>
        <taxon>Mycenaceae</taxon>
        <taxon>Mycena</taxon>
    </lineage>
</organism>
<evidence type="ECO:0000259" key="2">
    <source>
        <dbReference type="Pfam" id="PF20151"/>
    </source>
</evidence>
<feature type="transmembrane region" description="Helical" evidence="1">
    <location>
        <begin position="119"/>
        <end position="143"/>
    </location>
</feature>
<gene>
    <name evidence="3" type="ORF">B0H16DRAFT_955814</name>
</gene>